<dbReference type="AlphaFoldDB" id="A0A0B6Y7H7"/>
<protein>
    <submittedName>
        <fullName evidence="1">Uncharacterized protein</fullName>
    </submittedName>
</protein>
<accession>A0A0B6Y7H7</accession>
<dbReference type="InterPro" id="IPR039016">
    <property type="entry name" value="RECK"/>
</dbReference>
<organism evidence="1">
    <name type="scientific">Arion vulgaris</name>
    <dbReference type="NCBI Taxonomy" id="1028688"/>
    <lineage>
        <taxon>Eukaryota</taxon>
        <taxon>Metazoa</taxon>
        <taxon>Spiralia</taxon>
        <taxon>Lophotrochozoa</taxon>
        <taxon>Mollusca</taxon>
        <taxon>Gastropoda</taxon>
        <taxon>Heterobranchia</taxon>
        <taxon>Euthyneura</taxon>
        <taxon>Panpulmonata</taxon>
        <taxon>Eupulmonata</taxon>
        <taxon>Stylommatophora</taxon>
        <taxon>Helicina</taxon>
        <taxon>Arionoidea</taxon>
        <taxon>Arionidae</taxon>
        <taxon>Arion</taxon>
    </lineage>
</organism>
<dbReference type="GO" id="GO:0005886">
    <property type="term" value="C:plasma membrane"/>
    <property type="evidence" value="ECO:0007669"/>
    <property type="project" value="TreeGrafter"/>
</dbReference>
<reference evidence="1" key="1">
    <citation type="submission" date="2014-12" db="EMBL/GenBank/DDBJ databases">
        <title>Insight into the proteome of Arion vulgaris.</title>
        <authorList>
            <person name="Aradska J."/>
            <person name="Bulat T."/>
            <person name="Smidak R."/>
            <person name="Sarate P."/>
            <person name="Gangsoo J."/>
            <person name="Sialana F."/>
            <person name="Bilban M."/>
            <person name="Lubec G."/>
        </authorList>
    </citation>
    <scope>NUCLEOTIDE SEQUENCE</scope>
    <source>
        <tissue evidence="1">Skin</tissue>
    </source>
</reference>
<dbReference type="GO" id="GO:0030198">
    <property type="term" value="P:extracellular matrix organization"/>
    <property type="evidence" value="ECO:0007669"/>
    <property type="project" value="TreeGrafter"/>
</dbReference>
<dbReference type="PANTHER" id="PTHR13487:SF3">
    <property type="entry name" value="REVERSION-INDUCING CYSTEINE-RICH PROTEIN WITH KAZAL MOTIFS"/>
    <property type="match status" value="1"/>
</dbReference>
<proteinExistence type="predicted"/>
<gene>
    <name evidence="1" type="primary">ORF14448</name>
</gene>
<feature type="non-terminal residue" evidence="1">
    <location>
        <position position="1"/>
    </location>
</feature>
<name>A0A0B6Y7H7_9EUPU</name>
<sequence length="139" mass="15356">NHTKLKTISVLNILNQLSDHVSVLECDVFGYLSVIGELVVIVGSVVTQPSALQVEACQSEAKRIHYLLKMGSPNIASYLTLSPIILSTLERSSVSLTMLDPISDPFSSSDSSTSRLSVYITDLTFQYIYMLIFYTMSQI</sequence>
<dbReference type="PANTHER" id="PTHR13487">
    <property type="entry name" value="SERINE PROTEASE INHIBITOR"/>
    <property type="match status" value="1"/>
</dbReference>
<dbReference type="GO" id="GO:0008191">
    <property type="term" value="F:metalloendopeptidase inhibitor activity"/>
    <property type="evidence" value="ECO:0007669"/>
    <property type="project" value="InterPro"/>
</dbReference>
<evidence type="ECO:0000313" key="1">
    <source>
        <dbReference type="EMBL" id="CEK51791.1"/>
    </source>
</evidence>
<dbReference type="EMBL" id="HACG01004926">
    <property type="protein sequence ID" value="CEK51791.1"/>
    <property type="molecule type" value="Transcribed_RNA"/>
</dbReference>